<evidence type="ECO:0000259" key="5">
    <source>
        <dbReference type="Pfam" id="PF02225"/>
    </source>
</evidence>
<dbReference type="PANTHER" id="PTHR10869">
    <property type="entry name" value="PROLYL 4-HYDROXYLASE ALPHA SUBUNIT"/>
    <property type="match status" value="1"/>
</dbReference>
<evidence type="ECO:0000256" key="4">
    <source>
        <dbReference type="SAM" id="SignalP"/>
    </source>
</evidence>
<keyword evidence="7" id="KW-1185">Reference proteome</keyword>
<name>A0A1Z5JPW7_FISSO</name>
<dbReference type="AlphaFoldDB" id="A0A1Z5JPW7"/>
<evidence type="ECO:0000313" key="6">
    <source>
        <dbReference type="EMBL" id="GAX15821.1"/>
    </source>
</evidence>
<feature type="domain" description="PA" evidence="5">
    <location>
        <begin position="114"/>
        <end position="190"/>
    </location>
</feature>
<dbReference type="InterPro" id="IPR003137">
    <property type="entry name" value="PA_domain"/>
</dbReference>
<dbReference type="PANTHER" id="PTHR10869:SF226">
    <property type="entry name" value="PROLYL 4-HYDROXYLASE ALPHA SUBUNIT DOMAIN-CONTAINING PROTEIN"/>
    <property type="match status" value="1"/>
</dbReference>
<gene>
    <name evidence="6" type="ORF">FisN_3Lh268</name>
</gene>
<dbReference type="InParanoid" id="A0A1Z5JPW7"/>
<dbReference type="Gene3D" id="3.50.30.30">
    <property type="match status" value="1"/>
</dbReference>
<dbReference type="GO" id="GO:0005783">
    <property type="term" value="C:endoplasmic reticulum"/>
    <property type="evidence" value="ECO:0007669"/>
    <property type="project" value="TreeGrafter"/>
</dbReference>
<accession>A0A1Z5JPW7</accession>
<dbReference type="InterPro" id="IPR045054">
    <property type="entry name" value="P4HA-like"/>
</dbReference>
<protein>
    <recommendedName>
        <fullName evidence="5">PA domain-containing protein</fullName>
    </recommendedName>
</protein>
<feature type="compositionally biased region" description="Basic and acidic residues" evidence="3">
    <location>
        <begin position="500"/>
        <end position="517"/>
    </location>
</feature>
<feature type="chain" id="PRO_5012645028" description="PA domain-containing protein" evidence="4">
    <location>
        <begin position="32"/>
        <end position="517"/>
    </location>
</feature>
<dbReference type="Gene3D" id="2.60.120.620">
    <property type="entry name" value="q2cbj1_9rhob like domain"/>
    <property type="match status" value="1"/>
</dbReference>
<comment type="caution">
    <text evidence="6">The sequence shown here is derived from an EMBL/GenBank/DDBJ whole genome shotgun (WGS) entry which is preliminary data.</text>
</comment>
<proteinExistence type="predicted"/>
<organism evidence="6 7">
    <name type="scientific">Fistulifera solaris</name>
    <name type="common">Oleaginous diatom</name>
    <dbReference type="NCBI Taxonomy" id="1519565"/>
    <lineage>
        <taxon>Eukaryota</taxon>
        <taxon>Sar</taxon>
        <taxon>Stramenopiles</taxon>
        <taxon>Ochrophyta</taxon>
        <taxon>Bacillariophyta</taxon>
        <taxon>Bacillariophyceae</taxon>
        <taxon>Bacillariophycidae</taxon>
        <taxon>Naviculales</taxon>
        <taxon>Naviculaceae</taxon>
        <taxon>Fistulifera</taxon>
    </lineage>
</organism>
<keyword evidence="2" id="KW-0408">Iron</keyword>
<feature type="compositionally biased region" description="Polar residues" evidence="3">
    <location>
        <begin position="490"/>
        <end position="499"/>
    </location>
</feature>
<evidence type="ECO:0000256" key="2">
    <source>
        <dbReference type="ARBA" id="ARBA00023004"/>
    </source>
</evidence>
<dbReference type="GO" id="GO:0046872">
    <property type="term" value="F:metal ion binding"/>
    <property type="evidence" value="ECO:0007669"/>
    <property type="project" value="UniProtKB-KW"/>
</dbReference>
<dbReference type="EMBL" id="BDSP01000096">
    <property type="protein sequence ID" value="GAX15821.1"/>
    <property type="molecule type" value="Genomic_DNA"/>
</dbReference>
<keyword evidence="1" id="KW-0479">Metal-binding</keyword>
<dbReference type="Proteomes" id="UP000198406">
    <property type="component" value="Unassembled WGS sequence"/>
</dbReference>
<keyword evidence="4" id="KW-0732">Signal</keyword>
<evidence type="ECO:0000256" key="1">
    <source>
        <dbReference type="ARBA" id="ARBA00022723"/>
    </source>
</evidence>
<sequence length="517" mass="56773">MSRLSITTSRKAFAVLFYASCLLTKSWVCHADTAESITSIHLESLYYRVFPRRTHEEAAVIEWGHSAIISALDVSVAHFGPQTSQAALFEVETMPILASPINGVMFAENKEGPVIRALDNAEDVEGNVVVMTNAGNSLSGVQMAQIAQKSGAAALVVVNMNEKHPDDIYRLVGDDTTIDIPVVMMSYNSATVFTSATVTPDMNPEDIVNHGMPERIRLYAGGDRPFFEDVVASEPPVYLIHNLLTAEECEALIQKAAPLVQPVGNEEDPLQLLQSPADYVNSHRAFLWQGLWQTAGAKAIEERIEQATGFPPGHLTDFVVDRIDPSTYWKLHYDKLDAAAGGLPMATITIFLTETEGNGASIVYPNAKGGPVKIQPQQGLAVIHHNVNERHQFESKAIHALMQSSETIYVARKYVLSEPISKARRVALPLFAILAGGRLPGFFTSIYKLFAEQFGHETGGMYFDKLCVFVPVLIILLVVQVIGEKVVQSFRSSSETKSPASEEKSRSTRRSKTEKNE</sequence>
<reference evidence="6 7" key="1">
    <citation type="journal article" date="2015" name="Plant Cell">
        <title>Oil accumulation by the oleaginous diatom Fistulifera solaris as revealed by the genome and transcriptome.</title>
        <authorList>
            <person name="Tanaka T."/>
            <person name="Maeda Y."/>
            <person name="Veluchamy A."/>
            <person name="Tanaka M."/>
            <person name="Abida H."/>
            <person name="Marechal E."/>
            <person name="Bowler C."/>
            <person name="Muto M."/>
            <person name="Sunaga Y."/>
            <person name="Tanaka M."/>
            <person name="Yoshino T."/>
            <person name="Taniguchi T."/>
            <person name="Fukuda Y."/>
            <person name="Nemoto M."/>
            <person name="Matsumoto M."/>
            <person name="Wong P.S."/>
            <person name="Aburatani S."/>
            <person name="Fujibuchi W."/>
        </authorList>
    </citation>
    <scope>NUCLEOTIDE SEQUENCE [LARGE SCALE GENOMIC DNA]</scope>
    <source>
        <strain evidence="6 7">JPCC DA0580</strain>
    </source>
</reference>
<evidence type="ECO:0000256" key="3">
    <source>
        <dbReference type="SAM" id="MobiDB-lite"/>
    </source>
</evidence>
<dbReference type="CDD" id="cd00538">
    <property type="entry name" value="PA"/>
    <property type="match status" value="1"/>
</dbReference>
<dbReference type="OrthoDB" id="420380at2759"/>
<feature type="region of interest" description="Disordered" evidence="3">
    <location>
        <begin position="490"/>
        <end position="517"/>
    </location>
</feature>
<feature type="signal peptide" evidence="4">
    <location>
        <begin position="1"/>
        <end position="31"/>
    </location>
</feature>
<evidence type="ECO:0000313" key="7">
    <source>
        <dbReference type="Proteomes" id="UP000198406"/>
    </source>
</evidence>
<dbReference type="GO" id="GO:0004656">
    <property type="term" value="F:procollagen-proline 4-dioxygenase activity"/>
    <property type="evidence" value="ECO:0007669"/>
    <property type="project" value="TreeGrafter"/>
</dbReference>
<dbReference type="Pfam" id="PF02225">
    <property type="entry name" value="PA"/>
    <property type="match status" value="1"/>
</dbReference>